<dbReference type="Proteomes" id="UP000008332">
    <property type="component" value="Chromosome"/>
</dbReference>
<reference evidence="3" key="1">
    <citation type="submission" date="2006-02" db="EMBL/GenBank/DDBJ databases">
        <title>Complete sequence of chromosome of Rhodoferax ferrireducens DSM 15236.</title>
        <authorList>
            <person name="Copeland A."/>
            <person name="Lucas S."/>
            <person name="Lapidus A."/>
            <person name="Barry K."/>
            <person name="Detter J.C."/>
            <person name="Glavina del Rio T."/>
            <person name="Hammon N."/>
            <person name="Israni S."/>
            <person name="Pitluck S."/>
            <person name="Brettin T."/>
            <person name="Bruce D."/>
            <person name="Han C."/>
            <person name="Tapia R."/>
            <person name="Gilna P."/>
            <person name="Kiss H."/>
            <person name="Schmutz J."/>
            <person name="Larimer F."/>
            <person name="Land M."/>
            <person name="Kyrpides N."/>
            <person name="Ivanova N."/>
            <person name="Richardson P."/>
        </authorList>
    </citation>
    <scope>NUCLEOTIDE SEQUENCE [LARGE SCALE GENOMIC DNA]</scope>
    <source>
        <strain evidence="3">ATCC BAA-621 / DSM 15236 / T118</strain>
    </source>
</reference>
<evidence type="ECO:0000259" key="1">
    <source>
        <dbReference type="Pfam" id="PF01425"/>
    </source>
</evidence>
<dbReference type="InterPro" id="IPR023631">
    <property type="entry name" value="Amidase_dom"/>
</dbReference>
<dbReference type="SUPFAM" id="SSF75304">
    <property type="entry name" value="Amidase signature (AS) enzymes"/>
    <property type="match status" value="1"/>
</dbReference>
<proteinExistence type="predicted"/>
<dbReference type="Pfam" id="PF01425">
    <property type="entry name" value="Amidase"/>
    <property type="match status" value="1"/>
</dbReference>
<sequence>MKLVCCFAHQIATWATQQSLTIIACDSMLSDLHTTRQRLRTGQTQATSEIERAIQAAQSPACQHAFVQTTFDEARAIANTPGIQTKPLAGLAVSIKDLFDVAGQTTCAGSVVLKDNPPAEQDSPAVARLRRAGAAFMGRTHMVEFAFSGVGTNPHFGTPVNPCSTDVPRIPGGSSSGAGVSVATGAAFIGLGSDTGGSIRIPAALNGIVGFKSTARLVPTQGALPLSTTLDTVCAMTRSVRDAMLAHELLAQRQVTRSSAPLAAYRLAVARTLMQDELDDTVSRAWQRTLATLRRAGAQVEEVNLTEIGQLQSIQAAGSLAAAESYVWHRQLLERNAAAYDPRVASRIQRGASMSAYDYITLLRERQRWISQMASALQGFDAVLSPTVPIVAPPMAELAPGLARDAAFLRVNALLLRNPSVVNMLDGCALSLPCQTADELPVGLMVWAGALRDDTVLNIALQIERILQK</sequence>
<dbReference type="AlphaFoldDB" id="Q21WZ0"/>
<dbReference type="eggNOG" id="COG0154">
    <property type="taxonomic scope" value="Bacteria"/>
</dbReference>
<dbReference type="PANTHER" id="PTHR11895">
    <property type="entry name" value="TRANSAMIDASE"/>
    <property type="match status" value="1"/>
</dbReference>
<dbReference type="PANTHER" id="PTHR11895:SF176">
    <property type="entry name" value="AMIDASE AMID-RELATED"/>
    <property type="match status" value="1"/>
</dbReference>
<dbReference type="GO" id="GO:0003824">
    <property type="term" value="F:catalytic activity"/>
    <property type="evidence" value="ECO:0007669"/>
    <property type="project" value="InterPro"/>
</dbReference>
<dbReference type="InterPro" id="IPR000120">
    <property type="entry name" value="Amidase"/>
</dbReference>
<dbReference type="STRING" id="338969.Rfer_1988"/>
<feature type="domain" description="Amidase" evidence="1">
    <location>
        <begin position="63"/>
        <end position="457"/>
    </location>
</feature>
<evidence type="ECO:0000313" key="3">
    <source>
        <dbReference type="Proteomes" id="UP000008332"/>
    </source>
</evidence>
<dbReference type="KEGG" id="rfr:Rfer_1988"/>
<organism evidence="2 3">
    <name type="scientific">Albidiferax ferrireducens (strain ATCC BAA-621 / DSM 15236 / T118)</name>
    <name type="common">Rhodoferax ferrireducens</name>
    <dbReference type="NCBI Taxonomy" id="338969"/>
    <lineage>
        <taxon>Bacteria</taxon>
        <taxon>Pseudomonadati</taxon>
        <taxon>Pseudomonadota</taxon>
        <taxon>Betaproteobacteria</taxon>
        <taxon>Burkholderiales</taxon>
        <taxon>Comamonadaceae</taxon>
        <taxon>Rhodoferax</taxon>
    </lineage>
</organism>
<dbReference type="PROSITE" id="PS51257">
    <property type="entry name" value="PROKAR_LIPOPROTEIN"/>
    <property type="match status" value="1"/>
</dbReference>
<dbReference type="PROSITE" id="PS00571">
    <property type="entry name" value="AMIDASES"/>
    <property type="match status" value="1"/>
</dbReference>
<dbReference type="NCBIfam" id="NF005460">
    <property type="entry name" value="PRK07056.1"/>
    <property type="match status" value="1"/>
</dbReference>
<dbReference type="HOGENOM" id="CLU_009600_0_3_4"/>
<protein>
    <submittedName>
        <fullName evidence="2">Amidase</fullName>
    </submittedName>
</protein>
<dbReference type="InterPro" id="IPR020556">
    <property type="entry name" value="Amidase_CS"/>
</dbReference>
<accession>Q21WZ0</accession>
<evidence type="ECO:0000313" key="2">
    <source>
        <dbReference type="EMBL" id="ABD69713.1"/>
    </source>
</evidence>
<name>Q21WZ0_ALBFT</name>
<dbReference type="Gene3D" id="3.90.1300.10">
    <property type="entry name" value="Amidase signature (AS) domain"/>
    <property type="match status" value="1"/>
</dbReference>
<dbReference type="EMBL" id="CP000267">
    <property type="protein sequence ID" value="ABD69713.1"/>
    <property type="molecule type" value="Genomic_DNA"/>
</dbReference>
<keyword evidence="3" id="KW-1185">Reference proteome</keyword>
<gene>
    <name evidence="2" type="ordered locus">Rfer_1988</name>
</gene>
<dbReference type="InterPro" id="IPR036928">
    <property type="entry name" value="AS_sf"/>
</dbReference>